<dbReference type="PANTHER" id="PTHR22642">
    <property type="entry name" value="IMIDAZOLONEPROPIONASE"/>
    <property type="match status" value="1"/>
</dbReference>
<keyword evidence="2" id="KW-0378">Hydrolase</keyword>
<dbReference type="CDD" id="cd01300">
    <property type="entry name" value="YtcJ_like"/>
    <property type="match status" value="1"/>
</dbReference>
<keyword evidence="3" id="KW-1185">Reference proteome</keyword>
<dbReference type="Gene3D" id="2.30.40.10">
    <property type="entry name" value="Urease, subunit C, domain 1"/>
    <property type="match status" value="1"/>
</dbReference>
<dbReference type="GO" id="GO:0016810">
    <property type="term" value="F:hydrolase activity, acting on carbon-nitrogen (but not peptide) bonds"/>
    <property type="evidence" value="ECO:0007669"/>
    <property type="project" value="InterPro"/>
</dbReference>
<dbReference type="Gene3D" id="3.20.20.140">
    <property type="entry name" value="Metal-dependent hydrolases"/>
    <property type="match status" value="1"/>
</dbReference>
<evidence type="ECO:0000313" key="2">
    <source>
        <dbReference type="EMBL" id="BBZ78979.1"/>
    </source>
</evidence>
<dbReference type="EMBL" id="AP022620">
    <property type="protein sequence ID" value="BBZ78979.1"/>
    <property type="molecule type" value="Genomic_DNA"/>
</dbReference>
<dbReference type="InterPro" id="IPR033932">
    <property type="entry name" value="YtcJ-like"/>
</dbReference>
<protein>
    <submittedName>
        <fullName evidence="2">Amidohydrolase</fullName>
    </submittedName>
</protein>
<gene>
    <name evidence="2" type="ORF">MANY_43160</name>
</gene>
<dbReference type="Proteomes" id="UP000467249">
    <property type="component" value="Chromosome"/>
</dbReference>
<evidence type="ECO:0000313" key="3">
    <source>
        <dbReference type="Proteomes" id="UP000467249"/>
    </source>
</evidence>
<feature type="domain" description="Amidohydrolase 3" evidence="1">
    <location>
        <begin position="46"/>
        <end position="524"/>
    </location>
</feature>
<sequence length="526" mass="57074">MSVATVHTLVPGQPAVSALAVKGDRIVALAAHRADLDPLAGPDTVVIDRPGAVVLPAFDDTHTHLVLAASSAADVPVHLAGDIPEFVELIRERARQTPPGQWIRSTANWQEINLAERRFPTADELDAATVDHPVLVMRGGHNIVVNHRALELAGIDEHTPDPVGGKIGRADDGRLDGWLQDNACTPVLRLQPSPSVADRIEGFRCATGDYADHGIGVVRDCMVSLADLDVLRQASEQGALRVRVRALIATAMMTRADDVDALLDEMEQWRYRADPWLSVWGVKFLFDGGIEAAATREPYACDPSFFGHLTWDPAELLEAMDRVLRRGWRIGTHAYGDRSVETLLDLYAALLDRHPGLPPHMLVLEHGGFADDGLRSRAVELGIPVTIQHPLLHDTARIEDTYWGPERVDALFPARQWIDQGALVTAGSDYPVGHYGAMHSVWGMVTRQTVTGVRGAEHAITVDEAIRLHTVNAAALTGEAALRGSLTVGRLADLTVWDVDPTTATIDELRDLLPVHTVVGGRVVTG</sequence>
<name>A0A6N4WD53_9MYCO</name>
<proteinExistence type="predicted"/>
<dbReference type="SUPFAM" id="SSF51338">
    <property type="entry name" value="Composite domain of metallo-dependent hydrolases"/>
    <property type="match status" value="1"/>
</dbReference>
<dbReference type="PANTHER" id="PTHR22642:SF2">
    <property type="entry name" value="PROTEIN LONG AFTER FAR-RED 3"/>
    <property type="match status" value="1"/>
</dbReference>
<dbReference type="Gene3D" id="3.10.310.70">
    <property type="match status" value="1"/>
</dbReference>
<evidence type="ECO:0000259" key="1">
    <source>
        <dbReference type="Pfam" id="PF07969"/>
    </source>
</evidence>
<dbReference type="InterPro" id="IPR013108">
    <property type="entry name" value="Amidohydro_3"/>
</dbReference>
<accession>A0A6N4WD53</accession>
<reference evidence="2 3" key="1">
    <citation type="journal article" date="2019" name="Emerg. Microbes Infect.">
        <title>Comprehensive subspecies identification of 175 nontuberculous mycobacteria species based on 7547 genomic profiles.</title>
        <authorList>
            <person name="Matsumoto Y."/>
            <person name="Kinjo T."/>
            <person name="Motooka D."/>
            <person name="Nabeya D."/>
            <person name="Jung N."/>
            <person name="Uechi K."/>
            <person name="Horii T."/>
            <person name="Iida T."/>
            <person name="Fujita J."/>
            <person name="Nakamura S."/>
        </authorList>
    </citation>
    <scope>NUCLEOTIDE SEQUENCE [LARGE SCALE GENOMIC DNA]</scope>
    <source>
        <strain evidence="2 3">JCM 30275</strain>
    </source>
</reference>
<dbReference type="Pfam" id="PF07969">
    <property type="entry name" value="Amidohydro_3"/>
    <property type="match status" value="1"/>
</dbReference>
<organism evidence="2 3">
    <name type="scientific">Mycolicibacterium anyangense</name>
    <dbReference type="NCBI Taxonomy" id="1431246"/>
    <lineage>
        <taxon>Bacteria</taxon>
        <taxon>Bacillati</taxon>
        <taxon>Actinomycetota</taxon>
        <taxon>Actinomycetes</taxon>
        <taxon>Mycobacteriales</taxon>
        <taxon>Mycobacteriaceae</taxon>
        <taxon>Mycolicibacterium</taxon>
    </lineage>
</organism>
<dbReference type="InterPro" id="IPR011059">
    <property type="entry name" value="Metal-dep_hydrolase_composite"/>
</dbReference>
<dbReference type="AlphaFoldDB" id="A0A6N4WD53"/>
<dbReference type="SUPFAM" id="SSF51556">
    <property type="entry name" value="Metallo-dependent hydrolases"/>
    <property type="match status" value="1"/>
</dbReference>
<dbReference type="InterPro" id="IPR032466">
    <property type="entry name" value="Metal_Hydrolase"/>
</dbReference>
<dbReference type="KEGG" id="many:MANY_43160"/>